<name>A0A368W3R2_9BACL</name>
<evidence type="ECO:0000313" key="2">
    <source>
        <dbReference type="Proteomes" id="UP000252415"/>
    </source>
</evidence>
<accession>A0A368W3R2</accession>
<comment type="caution">
    <text evidence="1">The sequence shown here is derived from an EMBL/GenBank/DDBJ whole genome shotgun (WGS) entry which is preliminary data.</text>
</comment>
<sequence>MTLEKWFKSIGCVVDMIYMSRKGKFTKRRIRVISVRNGYVRAFCINSGAQRVFLIENMLAAELVRSNVS</sequence>
<dbReference type="OrthoDB" id="2991134at2"/>
<reference evidence="1 2" key="1">
    <citation type="submission" date="2018-07" db="EMBL/GenBank/DDBJ databases">
        <title>Genomic Encyclopedia of Type Strains, Phase III (KMG-III): the genomes of soil and plant-associated and newly described type strains.</title>
        <authorList>
            <person name="Whitman W."/>
        </authorList>
    </citation>
    <scope>NUCLEOTIDE SEQUENCE [LARGE SCALE GENOMIC DNA]</scope>
    <source>
        <strain evidence="1 2">CECT 7506</strain>
    </source>
</reference>
<organism evidence="1 2">
    <name type="scientific">Paenibacillus prosopidis</name>
    <dbReference type="NCBI Taxonomy" id="630520"/>
    <lineage>
        <taxon>Bacteria</taxon>
        <taxon>Bacillati</taxon>
        <taxon>Bacillota</taxon>
        <taxon>Bacilli</taxon>
        <taxon>Bacillales</taxon>
        <taxon>Paenibacillaceae</taxon>
        <taxon>Paenibacillus</taxon>
    </lineage>
</organism>
<keyword evidence="2" id="KW-1185">Reference proteome</keyword>
<dbReference type="Proteomes" id="UP000252415">
    <property type="component" value="Unassembled WGS sequence"/>
</dbReference>
<protein>
    <recommendedName>
        <fullName evidence="3">Transcriptional regulator</fullName>
    </recommendedName>
</protein>
<dbReference type="AlphaFoldDB" id="A0A368W3R2"/>
<dbReference type="EMBL" id="QPJD01000003">
    <property type="protein sequence ID" value="RCW50051.1"/>
    <property type="molecule type" value="Genomic_DNA"/>
</dbReference>
<proteinExistence type="predicted"/>
<evidence type="ECO:0000313" key="1">
    <source>
        <dbReference type="EMBL" id="RCW50051.1"/>
    </source>
</evidence>
<evidence type="ECO:0008006" key="3">
    <source>
        <dbReference type="Google" id="ProtNLM"/>
    </source>
</evidence>
<dbReference type="RefSeq" id="WP_114378920.1">
    <property type="nucleotide sequence ID" value="NZ_QPJD01000003.1"/>
</dbReference>
<gene>
    <name evidence="1" type="ORF">DFP97_10367</name>
</gene>